<proteinExistence type="predicted"/>
<accession>A0AAN1JLX4</accession>
<dbReference type="KEGG" id="phs:C2L64_50485"/>
<evidence type="ECO:0000256" key="1">
    <source>
        <dbReference type="SAM" id="MobiDB-lite"/>
    </source>
</evidence>
<dbReference type="AlphaFoldDB" id="A0AAN1JLX4"/>
<reference evidence="2 3" key="1">
    <citation type="submission" date="2018-01" db="EMBL/GenBank/DDBJ databases">
        <title>Species boundaries and ecological features among Paraburkholderia terrae DSMZ17804T, P. hospita DSMZ17164T and P. caribensis DSMZ13236T.</title>
        <authorList>
            <person name="Pratama A.A."/>
        </authorList>
    </citation>
    <scope>NUCLEOTIDE SEQUENCE [LARGE SCALE GENOMIC DNA]</scope>
    <source>
        <strain evidence="2 3">DSM 17164</strain>
    </source>
</reference>
<name>A0AAN1JLX4_9BURK</name>
<feature type="region of interest" description="Disordered" evidence="1">
    <location>
        <begin position="82"/>
        <end position="102"/>
    </location>
</feature>
<gene>
    <name evidence="2" type="ORF">C2L64_50485</name>
</gene>
<dbReference type="Proteomes" id="UP000236649">
    <property type="component" value="Chromosome 5"/>
</dbReference>
<dbReference type="EMBL" id="CP026109">
    <property type="protein sequence ID" value="AUT76452.1"/>
    <property type="molecule type" value="Genomic_DNA"/>
</dbReference>
<protein>
    <submittedName>
        <fullName evidence="2">Uncharacterized protein</fullName>
    </submittedName>
</protein>
<sequence length="102" mass="11554">MPSQSYAPYRGCSIDVHVTPARSQALGGTHRRFRVSWRVFSLGDPHRKVASVPEQLEFLTEQEAFRYGEKRAHTFIDCMLSRPSPREKAGASSEHADEDYAT</sequence>
<evidence type="ECO:0000313" key="2">
    <source>
        <dbReference type="EMBL" id="AUT76452.1"/>
    </source>
</evidence>
<evidence type="ECO:0000313" key="3">
    <source>
        <dbReference type="Proteomes" id="UP000236649"/>
    </source>
</evidence>
<organism evidence="2 3">
    <name type="scientific">Paraburkholderia hospita</name>
    <dbReference type="NCBI Taxonomy" id="169430"/>
    <lineage>
        <taxon>Bacteria</taxon>
        <taxon>Pseudomonadati</taxon>
        <taxon>Pseudomonadota</taxon>
        <taxon>Betaproteobacteria</taxon>
        <taxon>Burkholderiales</taxon>
        <taxon>Burkholderiaceae</taxon>
        <taxon>Paraburkholderia</taxon>
    </lineage>
</organism>